<name>A0A940DN82_9BACT</name>
<keyword evidence="1" id="KW-0732">Signal</keyword>
<comment type="caution">
    <text evidence="2">The sequence shown here is derived from an EMBL/GenBank/DDBJ whole genome shotgun (WGS) entry which is preliminary data.</text>
</comment>
<feature type="chain" id="PRO_5036691037" evidence="1">
    <location>
        <begin position="23"/>
        <end position="313"/>
    </location>
</feature>
<evidence type="ECO:0000313" key="2">
    <source>
        <dbReference type="EMBL" id="MBO8453465.1"/>
    </source>
</evidence>
<dbReference type="Proteomes" id="UP000771749">
    <property type="component" value="Unassembled WGS sequence"/>
</dbReference>
<gene>
    <name evidence="2" type="ORF">IAC07_01925</name>
</gene>
<reference evidence="2" key="1">
    <citation type="submission" date="2020-10" db="EMBL/GenBank/DDBJ databases">
        <authorList>
            <person name="Gilroy R."/>
        </authorList>
    </citation>
    <scope>NUCLEOTIDE SEQUENCE</scope>
    <source>
        <strain evidence="2">F1-3629</strain>
    </source>
</reference>
<dbReference type="AlphaFoldDB" id="A0A940DN82"/>
<protein>
    <submittedName>
        <fullName evidence="2">Uncharacterized protein</fullName>
    </submittedName>
</protein>
<evidence type="ECO:0000313" key="3">
    <source>
        <dbReference type="Proteomes" id="UP000771749"/>
    </source>
</evidence>
<reference evidence="2" key="2">
    <citation type="journal article" date="2021" name="PeerJ">
        <title>Extensive microbial diversity within the chicken gut microbiome revealed by metagenomics and culture.</title>
        <authorList>
            <person name="Gilroy R."/>
            <person name="Ravi A."/>
            <person name="Getino M."/>
            <person name="Pursley I."/>
            <person name="Horton D.L."/>
            <person name="Alikhan N.F."/>
            <person name="Baker D."/>
            <person name="Gharbi K."/>
            <person name="Hall N."/>
            <person name="Watson M."/>
            <person name="Adriaenssens E.M."/>
            <person name="Foster-Nyarko E."/>
            <person name="Jarju S."/>
            <person name="Secka A."/>
            <person name="Antonio M."/>
            <person name="Oren A."/>
            <person name="Chaudhuri R.R."/>
            <person name="La Ragione R."/>
            <person name="Hildebrand F."/>
            <person name="Pallen M.J."/>
        </authorList>
    </citation>
    <scope>NUCLEOTIDE SEQUENCE</scope>
    <source>
        <strain evidence="2">F1-3629</strain>
    </source>
</reference>
<accession>A0A940DN82</accession>
<feature type="signal peptide" evidence="1">
    <location>
        <begin position="1"/>
        <end position="22"/>
    </location>
</feature>
<dbReference type="Pfam" id="PF19672">
    <property type="entry name" value="DUF6175"/>
    <property type="match status" value="1"/>
</dbReference>
<dbReference type="InterPro" id="IPR046173">
    <property type="entry name" value="DUF6175"/>
</dbReference>
<dbReference type="EMBL" id="JADIMJ010000031">
    <property type="protein sequence ID" value="MBO8453465.1"/>
    <property type="molecule type" value="Genomic_DNA"/>
</dbReference>
<organism evidence="2 3">
    <name type="scientific">Candidatus Cryptobacteroides gallistercoris</name>
    <dbReference type="NCBI Taxonomy" id="2840765"/>
    <lineage>
        <taxon>Bacteria</taxon>
        <taxon>Pseudomonadati</taxon>
        <taxon>Bacteroidota</taxon>
        <taxon>Bacteroidia</taxon>
        <taxon>Bacteroidales</taxon>
        <taxon>Candidatus Cryptobacteroides</taxon>
    </lineage>
</organism>
<proteinExistence type="predicted"/>
<evidence type="ECO:0000256" key="1">
    <source>
        <dbReference type="SAM" id="SignalP"/>
    </source>
</evidence>
<sequence>MRRLLFGILLSLLTVSRAFGQAAVPSIMVIPSDAWCNENGYMNVIENNGVRMYQTDYRGALIGSPDLKTVIAFVNNMMTEFGYRTVDLEATLKNIETENALNSVTMSSSGDGFAETPREMMSRVAKADLLLEVGWTMNVIGPKKSLTFSMRALDSYTQKEVASAIGTTSPSIAVELPVLLEEAVSSYSYDFSGQLRSFFDELLKYGREITLEIRVWENAGFNLESDMAEDMLGYMIEDWVYENAAGGARTPVTASENVLVFSGVRMPNVTPEGRQIDARYWTRPLVRMLRENGIDSKLYTKGLGHVMIVLGQK</sequence>